<evidence type="ECO:0000313" key="11">
    <source>
        <dbReference type="EMBL" id="CAK6959096.1"/>
    </source>
</evidence>
<comment type="catalytic activity">
    <reaction evidence="1">
        <text>Thiol-dependent hydrolysis of ester, thioester, amide, peptide and isopeptide bonds formed by the C-terminal Gly of ubiquitin (a 76-residue protein attached to proteins as an intracellular targeting signal).</text>
        <dbReference type="EC" id="3.4.19.12"/>
    </reaction>
</comment>
<organism evidence="11 12">
    <name type="scientific">Scomber scombrus</name>
    <name type="common">Atlantic mackerel</name>
    <name type="synonym">Scomber vernalis</name>
    <dbReference type="NCBI Taxonomy" id="13677"/>
    <lineage>
        <taxon>Eukaryota</taxon>
        <taxon>Metazoa</taxon>
        <taxon>Chordata</taxon>
        <taxon>Craniata</taxon>
        <taxon>Vertebrata</taxon>
        <taxon>Euteleostomi</taxon>
        <taxon>Actinopterygii</taxon>
        <taxon>Neopterygii</taxon>
        <taxon>Teleostei</taxon>
        <taxon>Neoteleostei</taxon>
        <taxon>Acanthomorphata</taxon>
        <taxon>Pelagiaria</taxon>
        <taxon>Scombriformes</taxon>
        <taxon>Scombridae</taxon>
        <taxon>Scomber</taxon>
    </lineage>
</organism>
<evidence type="ECO:0000256" key="1">
    <source>
        <dbReference type="ARBA" id="ARBA00000707"/>
    </source>
</evidence>
<feature type="compositionally biased region" description="Low complexity" evidence="9">
    <location>
        <begin position="977"/>
        <end position="991"/>
    </location>
</feature>
<dbReference type="InterPro" id="IPR018200">
    <property type="entry name" value="USP_CS"/>
</dbReference>
<feature type="region of interest" description="Disordered" evidence="9">
    <location>
        <begin position="970"/>
        <end position="1003"/>
    </location>
</feature>
<dbReference type="GO" id="GO:0005829">
    <property type="term" value="C:cytosol"/>
    <property type="evidence" value="ECO:0007669"/>
    <property type="project" value="TreeGrafter"/>
</dbReference>
<keyword evidence="7 11" id="KW-0378">Hydrolase</keyword>
<evidence type="ECO:0000256" key="9">
    <source>
        <dbReference type="SAM" id="MobiDB-lite"/>
    </source>
</evidence>
<feature type="region of interest" description="Disordered" evidence="9">
    <location>
        <begin position="1591"/>
        <end position="1616"/>
    </location>
</feature>
<reference evidence="11 12" key="1">
    <citation type="submission" date="2024-01" db="EMBL/GenBank/DDBJ databases">
        <authorList>
            <person name="Alioto T."/>
            <person name="Alioto T."/>
            <person name="Gomez Garrido J."/>
        </authorList>
    </citation>
    <scope>NUCLEOTIDE SEQUENCE [LARGE SCALE GENOMIC DNA]</scope>
</reference>
<protein>
    <recommendedName>
        <fullName evidence="3">ubiquitinyl hydrolase 1</fullName>
        <ecNumber evidence="3">3.4.19.12</ecNumber>
    </recommendedName>
</protein>
<keyword evidence="12" id="KW-1185">Reference proteome</keyword>
<dbReference type="InterPro" id="IPR056850">
    <property type="entry name" value="ARM_UBP34_24_USP9X_Y"/>
</dbReference>
<dbReference type="InterPro" id="IPR038765">
    <property type="entry name" value="Papain-like_cys_pep_sf"/>
</dbReference>
<accession>A0AAV1NHN1</accession>
<evidence type="ECO:0000256" key="8">
    <source>
        <dbReference type="ARBA" id="ARBA00022807"/>
    </source>
</evidence>
<dbReference type="InterPro" id="IPR050164">
    <property type="entry name" value="Peptidase_C19"/>
</dbReference>
<dbReference type="GO" id="GO:0016477">
    <property type="term" value="P:cell migration"/>
    <property type="evidence" value="ECO:0007669"/>
    <property type="project" value="TreeGrafter"/>
</dbReference>
<evidence type="ECO:0000259" key="10">
    <source>
        <dbReference type="PROSITE" id="PS50235"/>
    </source>
</evidence>
<evidence type="ECO:0000256" key="2">
    <source>
        <dbReference type="ARBA" id="ARBA00009085"/>
    </source>
</evidence>
<dbReference type="Pfam" id="PF22900">
    <property type="entry name" value="UCH_UBL1"/>
    <property type="match status" value="1"/>
</dbReference>
<evidence type="ECO:0000256" key="5">
    <source>
        <dbReference type="ARBA" id="ARBA00022670"/>
    </source>
</evidence>
<evidence type="ECO:0000256" key="7">
    <source>
        <dbReference type="ARBA" id="ARBA00022801"/>
    </source>
</evidence>
<dbReference type="Pfam" id="PF25010">
    <property type="entry name" value="ARM_UBP24_USP9X-Y"/>
    <property type="match status" value="1"/>
</dbReference>
<dbReference type="InterPro" id="IPR001394">
    <property type="entry name" value="Peptidase_C19_UCH"/>
</dbReference>
<dbReference type="PROSITE" id="PS00972">
    <property type="entry name" value="USP_1"/>
    <property type="match status" value="1"/>
</dbReference>
<evidence type="ECO:0000256" key="3">
    <source>
        <dbReference type="ARBA" id="ARBA00012759"/>
    </source>
</evidence>
<dbReference type="PANTHER" id="PTHR24006:SF925">
    <property type="entry name" value="UBIQUITINYL HYDROLASE 1"/>
    <property type="match status" value="1"/>
</dbReference>
<dbReference type="InterPro" id="IPR028889">
    <property type="entry name" value="USP"/>
</dbReference>
<dbReference type="GO" id="GO:0005634">
    <property type="term" value="C:nucleus"/>
    <property type="evidence" value="ECO:0007669"/>
    <property type="project" value="TreeGrafter"/>
</dbReference>
<comment type="caution">
    <text evidence="11">The sequence shown here is derived from an EMBL/GenBank/DDBJ whole genome shotgun (WGS) entry which is preliminary data.</text>
</comment>
<dbReference type="InterPro" id="IPR055176">
    <property type="entry name" value="UBP24/USP9X/USP9Y_UBL"/>
</dbReference>
<comment type="similarity">
    <text evidence="2">Belongs to the peptidase C19 family.</text>
</comment>
<evidence type="ECO:0000313" key="12">
    <source>
        <dbReference type="Proteomes" id="UP001314229"/>
    </source>
</evidence>
<evidence type="ECO:0000256" key="6">
    <source>
        <dbReference type="ARBA" id="ARBA00022786"/>
    </source>
</evidence>
<dbReference type="Gene3D" id="3.90.70.10">
    <property type="entry name" value="Cysteine proteinases"/>
    <property type="match status" value="1"/>
</dbReference>
<dbReference type="PANTHER" id="PTHR24006">
    <property type="entry name" value="UBIQUITIN CARBOXYL-TERMINAL HYDROLASE"/>
    <property type="match status" value="1"/>
</dbReference>
<dbReference type="InterPro" id="IPR016024">
    <property type="entry name" value="ARM-type_fold"/>
</dbReference>
<dbReference type="Proteomes" id="UP001314229">
    <property type="component" value="Unassembled WGS sequence"/>
</dbReference>
<dbReference type="EMBL" id="CAWUFR010000038">
    <property type="protein sequence ID" value="CAK6959096.1"/>
    <property type="molecule type" value="Genomic_DNA"/>
</dbReference>
<proteinExistence type="inferred from homology"/>
<dbReference type="PROSITE" id="PS50235">
    <property type="entry name" value="USP_3"/>
    <property type="match status" value="1"/>
</dbReference>
<sequence>MTATTRGSPVGGNDSQGQGQGQAPDAQSQPPLPQNQTSSPNSSNENSPVSPPDEQGQGDGPPQLEEEEPAFPHTDLAKLDDMINRPRWVVPVLPKGELEVLLEAAIDLSKKGLDVKCEACQRFFRDGLTISFTKILTDEAVSGWKFEIHRCIINNTHRLVELCVAKLSQDWFPLLELLAMATNPHCKFHIYNGTRPSETVPAGAQLADDELSARPPDPRSPKGWLVDLINKFGTLNGFQMLHDRFMSGQALNVQIIAALIKPFGQCYEFLTLHTVKKYFLPIIEMVPQFLENLTDEELKKEAKNEAKNDALSMIIKSLKNLASRVPGQEETVKNLEIFRLKMILRLLQISSFNGKMNALNEVNKVISSVSYYTHRHNPEEEEWLTAERMAEWIQQNHILSIVLRDSLHQPQYVEKLEKILRFVIKEKALTMQDLDNIWAAQAGKHEAIVKNVHDLLAKLAWDFSPEQLDHLFDCFKASWTNASKKQREKLLELIRRLAEDDKDGVMAHKVLNLLWNLAHSDDVPVDIMDQALSAHIKILDYSCSQDRDTQKIQWIDRFIEELRTNDKWVIPALKQIREICSLFGEAPQNLSQTQRSPHVFYRHDLINQLQHNHALVTLVAENLSAYMETMRQFSKEEQAEFDPQTVRPGSRYSHVQEVQERLNFLRFLLKDGQLWLCAPQAKQIWKCLAENAVFLCDREACFKWYSKLMGDEPDLDPDINKDFFENNVLQLDPSLLTENGMKCFERFFKAVNCREGKLVAKRRAYMMDDLELIGLDYLWRVVIQGSDDIASRAIDLLKEIYTNLGPKLQVNQVEIHEDFIQSCFDRLKASYDTLCVLDGDKDSINCARQEAIRMVRVLTVLKEYINECDSDYHEERTILPMSRAFRGKHITLIVRFPNQGRQVDDLDIWSHTNDTIGSVRRGILNRIKANAAHTKIELFIGGEVVDPADDRKLIGQLNLKDKTLITAKLTQVSANMPSSPDSSSDSSTGSPGNHGNHYSDGPNPEVESCLPGVIMSLHLRYISFLWQVADLGCNLNMPLLRDGARVLMKLMPPDNTTVENLRAVCLDHAKLGENSLSPSLDSRFFGPSPSQVLYLIEVVYALLMPASATLGEDASDFQYNFLKSGGLPLVLSMLTRNNFLPSADMETRRGAYLNALKIAKLLLTAVGFGHVKAVAEACQPNAEGNIPVSPINQATHDQALVLQSALQNIPNPASECMLRNVAIRLAQQISDEASKYIPDICVIRAVQKIVWASGCGTVQLVFSSNEEISKIYEKTNAAKEPDGEDEQVCCEALEVMTLCFALMPTALDTLSKEKAWQTFIIDLLLHCHSKSVRQMAQEQFFLMATRCCMGHRPLLFFITLLFTVLGSTAKERAKHAGDYFTLLRHLLHYAYNSNINLPNAEVLLNNEIDWLKRIRDEVKRTGETGVEETILEGHLGVTKELLAFQTPEKKYYIGCEKGGANLIKELIDDFIFPASNVYLQYMKSGEFPTEQAIPVCSTPASINAGFELLVALAVGCVRNLKQIVDTLTDMYYLGCETLTEWEYLPPVGPRPNKGFVGLKNAGATCYMNSVIQQLYMIPPIRNGILAIEGTGTDVDDDMSGDEKQENESNVDPRDEVFSYHHQFDDKPSSKSEDRKEYNIGVLRHLQVIFGHLAASRLQYYVPRGFWKQFRLWGEPVNLREQHDALEFFNSLVDSLDEALKALGHPAMLSKVLGGSFADQKICQGCPHRYECEESFTTLNVDIRNHQNLLDSMEQYVKGDLLEGANAYHCEKCNKKVDTVKRLLIKKLPPVLAIQLKRFDYDWERECAIKFNDYFEFPRELDMEPYTVAGVAKLEGDDVNPENQVIQQNEPSEPTPPGSSKYRLVGVLVHSGQASGGHYYSYIIQRNGGDGEKNRWYKFDDGDVTECKMDDEEEMKNQCFGGEYMGEVFDHMMKRMSYRRQKRWWNAYILFYERMDSLDKDSELVKYITELTISSTKPHQVKMPGVIECSVRKQNVQFMHNRMQYSLEYFQFIKKLLTCNSVYLNPPPGMHQAV</sequence>
<evidence type="ECO:0000256" key="4">
    <source>
        <dbReference type="ARBA" id="ARBA00022553"/>
    </source>
</evidence>
<dbReference type="GO" id="GO:0016579">
    <property type="term" value="P:protein deubiquitination"/>
    <property type="evidence" value="ECO:0007669"/>
    <property type="project" value="InterPro"/>
</dbReference>
<keyword evidence="6" id="KW-0833">Ubl conjugation pathway</keyword>
<dbReference type="Pfam" id="PF00443">
    <property type="entry name" value="UCH"/>
    <property type="match status" value="1"/>
</dbReference>
<keyword evidence="5" id="KW-0645">Protease</keyword>
<name>A0AAV1NHN1_SCOSC</name>
<dbReference type="SUPFAM" id="SSF48371">
    <property type="entry name" value="ARM repeat"/>
    <property type="match status" value="1"/>
</dbReference>
<dbReference type="SUPFAM" id="SSF54001">
    <property type="entry name" value="Cysteine proteinases"/>
    <property type="match status" value="1"/>
</dbReference>
<dbReference type="CDD" id="cd02659">
    <property type="entry name" value="peptidase_C19C"/>
    <property type="match status" value="1"/>
</dbReference>
<dbReference type="GO" id="GO:0004843">
    <property type="term" value="F:cysteine-type deubiquitinase activity"/>
    <property type="evidence" value="ECO:0007669"/>
    <property type="project" value="UniProtKB-EC"/>
</dbReference>
<feature type="compositionally biased region" description="Low complexity" evidence="9">
    <location>
        <begin position="21"/>
        <end position="63"/>
    </location>
</feature>
<feature type="compositionally biased region" description="Basic and acidic residues" evidence="9">
    <location>
        <begin position="1600"/>
        <end position="1616"/>
    </location>
</feature>
<gene>
    <name evidence="11" type="ORF">FSCOSCO3_A003407</name>
</gene>
<feature type="domain" description="USP" evidence="10">
    <location>
        <begin position="1556"/>
        <end position="1954"/>
    </location>
</feature>
<keyword evidence="4" id="KW-0597">Phosphoprotein</keyword>
<dbReference type="PROSITE" id="PS00973">
    <property type="entry name" value="USP_2"/>
    <property type="match status" value="1"/>
</dbReference>
<keyword evidence="8" id="KW-0788">Thiol protease</keyword>
<feature type="region of interest" description="Disordered" evidence="9">
    <location>
        <begin position="1"/>
        <end position="68"/>
    </location>
</feature>
<dbReference type="EC" id="3.4.19.12" evidence="3"/>
<dbReference type="GO" id="GO:0006508">
    <property type="term" value="P:proteolysis"/>
    <property type="evidence" value="ECO:0007669"/>
    <property type="project" value="UniProtKB-KW"/>
</dbReference>